<dbReference type="GO" id="GO:0016787">
    <property type="term" value="F:hydrolase activity"/>
    <property type="evidence" value="ECO:0007669"/>
    <property type="project" value="UniProtKB-KW"/>
</dbReference>
<comment type="caution">
    <text evidence="4">Lacks conserved residue(s) required for the propagation of feature annotation.</text>
</comment>
<dbReference type="RefSeq" id="WP_209467787.1">
    <property type="nucleotide sequence ID" value="NZ_JAGGLG010000033.1"/>
</dbReference>
<dbReference type="PANTHER" id="PTHR11085">
    <property type="entry name" value="NAD-DEPENDENT PROTEIN DEACYLASE SIRTUIN-5, MITOCHONDRIAL-RELATED"/>
    <property type="match status" value="1"/>
</dbReference>
<dbReference type="Gene3D" id="3.30.1600.10">
    <property type="entry name" value="SIR2/SIRT2 'Small Domain"/>
    <property type="match status" value="1"/>
</dbReference>
<feature type="binding site" evidence="4">
    <location>
        <position position="35"/>
    </location>
    <ligand>
        <name>NAD(+)</name>
        <dbReference type="ChEBI" id="CHEBI:57540"/>
    </ligand>
</feature>
<name>A0ABS4JVZ6_9FIRM</name>
<feature type="binding site" evidence="4">
    <location>
        <position position="102"/>
    </location>
    <ligand>
        <name>nicotinamide</name>
        <dbReference type="ChEBI" id="CHEBI:17154"/>
    </ligand>
</feature>
<keyword evidence="4 5" id="KW-0479">Metal-binding</keyword>
<evidence type="ECO:0000256" key="1">
    <source>
        <dbReference type="ARBA" id="ARBA00022490"/>
    </source>
</evidence>
<dbReference type="PROSITE" id="PS50305">
    <property type="entry name" value="SIRTUIN"/>
    <property type="match status" value="1"/>
</dbReference>
<dbReference type="EC" id="2.3.1.286" evidence="4"/>
<dbReference type="InterPro" id="IPR050134">
    <property type="entry name" value="NAD-dep_sirtuin_deacylases"/>
</dbReference>
<gene>
    <name evidence="4" type="primary">cobB</name>
    <name evidence="7" type="ORF">J2Z79_003125</name>
</gene>
<evidence type="ECO:0000256" key="4">
    <source>
        <dbReference type="HAMAP-Rule" id="MF_01968"/>
    </source>
</evidence>
<dbReference type="InterPro" id="IPR003000">
    <property type="entry name" value="Sirtuin"/>
</dbReference>
<feature type="binding site" evidence="4">
    <location>
        <position position="235"/>
    </location>
    <ligand>
        <name>NAD(+)</name>
        <dbReference type="ChEBI" id="CHEBI:57540"/>
    </ligand>
</feature>
<comment type="subcellular location">
    <subcellularLocation>
        <location evidence="4">Cytoplasm</location>
    </subcellularLocation>
</comment>
<feature type="binding site" evidence="4">
    <location>
        <position position="23"/>
    </location>
    <ligand>
        <name>NAD(+)</name>
        <dbReference type="ChEBI" id="CHEBI:57540"/>
    </ligand>
</feature>
<comment type="cofactor">
    <cofactor evidence="4">
        <name>Zn(2+)</name>
        <dbReference type="ChEBI" id="CHEBI:29105"/>
    </cofactor>
    <text evidence="4">Binds 1 zinc ion per subunit.</text>
</comment>
<feature type="binding site" evidence="4">
    <location>
        <position position="217"/>
    </location>
    <ligand>
        <name>NAD(+)</name>
        <dbReference type="ChEBI" id="CHEBI:57540"/>
    </ligand>
</feature>
<dbReference type="PANTHER" id="PTHR11085:SF10">
    <property type="entry name" value="NAD-DEPENDENT PROTEIN DEACYLASE SIRTUIN-5, MITOCHONDRIAL-RELATED"/>
    <property type="match status" value="1"/>
</dbReference>
<dbReference type="InterPro" id="IPR028628">
    <property type="entry name" value="Sirtuin_class_U"/>
</dbReference>
<proteinExistence type="inferred from homology"/>
<feature type="domain" description="Deacetylase sirtuin-type" evidence="6">
    <location>
        <begin position="1"/>
        <end position="258"/>
    </location>
</feature>
<dbReference type="Gene3D" id="3.40.50.1220">
    <property type="entry name" value="TPP-binding domain"/>
    <property type="match status" value="1"/>
</dbReference>
<dbReference type="HAMAP" id="MF_01968">
    <property type="entry name" value="Sirtuin_ClassU"/>
    <property type="match status" value="1"/>
</dbReference>
<comment type="catalytic activity">
    <reaction evidence="4">
        <text>N(6)-acetyl-L-lysyl-[protein] + NAD(+) + H2O = 2''-O-acetyl-ADP-D-ribose + nicotinamide + L-lysyl-[protein]</text>
        <dbReference type="Rhea" id="RHEA:43636"/>
        <dbReference type="Rhea" id="RHEA-COMP:9752"/>
        <dbReference type="Rhea" id="RHEA-COMP:10731"/>
        <dbReference type="ChEBI" id="CHEBI:15377"/>
        <dbReference type="ChEBI" id="CHEBI:17154"/>
        <dbReference type="ChEBI" id="CHEBI:29969"/>
        <dbReference type="ChEBI" id="CHEBI:57540"/>
        <dbReference type="ChEBI" id="CHEBI:61930"/>
        <dbReference type="ChEBI" id="CHEBI:83767"/>
        <dbReference type="EC" id="2.3.1.286"/>
    </reaction>
</comment>
<keyword evidence="3 4" id="KW-0520">NAD</keyword>
<dbReference type="Pfam" id="PF02146">
    <property type="entry name" value="SIR2"/>
    <property type="match status" value="1"/>
</dbReference>
<feature type="binding site" evidence="4">
    <location>
        <position position="103"/>
    </location>
    <ligand>
        <name>nicotinamide</name>
        <dbReference type="ChEBI" id="CHEBI:17154"/>
    </ligand>
</feature>
<feature type="binding site" evidence="4">
    <location>
        <position position="102"/>
    </location>
    <ligand>
        <name>NAD(+)</name>
        <dbReference type="ChEBI" id="CHEBI:57540"/>
    </ligand>
</feature>
<reference evidence="7 8" key="1">
    <citation type="submission" date="2021-03" db="EMBL/GenBank/DDBJ databases">
        <title>Genomic Encyclopedia of Type Strains, Phase IV (KMG-IV): sequencing the most valuable type-strain genomes for metagenomic binning, comparative biology and taxonomic classification.</title>
        <authorList>
            <person name="Goeker M."/>
        </authorList>
    </citation>
    <scope>NUCLEOTIDE SEQUENCE [LARGE SCALE GENOMIC DNA]</scope>
    <source>
        <strain evidence="7 8">DSM 27138</strain>
    </source>
</reference>
<keyword evidence="8" id="KW-1185">Reference proteome</keyword>
<feature type="binding site" evidence="4">
    <location>
        <position position="193"/>
    </location>
    <ligand>
        <name>NAD(+)</name>
        <dbReference type="ChEBI" id="CHEBI:57540"/>
    </ligand>
</feature>
<evidence type="ECO:0000313" key="8">
    <source>
        <dbReference type="Proteomes" id="UP001519289"/>
    </source>
</evidence>
<feature type="binding site" evidence="4 5">
    <location>
        <position position="129"/>
    </location>
    <ligand>
        <name>Zn(2+)</name>
        <dbReference type="ChEBI" id="CHEBI:29105"/>
    </ligand>
</feature>
<dbReference type="Proteomes" id="UP001519289">
    <property type="component" value="Unassembled WGS sequence"/>
</dbReference>
<feature type="binding site" evidence="4">
    <location>
        <position position="118"/>
    </location>
    <ligand>
        <name>NAD(+)</name>
        <dbReference type="ChEBI" id="CHEBI:57540"/>
    </ligand>
</feature>
<sequence>MEQVRELAHALKKAQHAVVLTGAGASTESGLPDFRSKTGLWKGIDPVSLISLSALRRRPVEFYQFYRMRFSHLWGARPNPVHRVLAALQEEGMVKRLITQNVDGLHQAAGSPDVIELHGSLRECSCLTCGRTFPSRLIDVDVKTAADIPRCPECGGMLKPGVVLFEEPLPPDAIETAFDEARRADLFLVIGSSLEVGPANQLPLLAVQSGADLAILNLTPTYLDGHARWVIREKAGQVLTAVASELGILPRVENRRTEDLG</sequence>
<keyword evidence="1 4" id="KW-0963">Cytoplasm</keyword>
<protein>
    <recommendedName>
        <fullName evidence="4">NAD-dependent protein deacetylase</fullName>
        <ecNumber evidence="4">2.3.1.286</ecNumber>
    </recommendedName>
    <alternativeName>
        <fullName evidence="4">Regulatory protein SIR2 homolog</fullName>
    </alternativeName>
</protein>
<feature type="binding site" evidence="4">
    <location>
        <position position="100"/>
    </location>
    <ligand>
        <name>NAD(+)</name>
        <dbReference type="ChEBI" id="CHEBI:57540"/>
    </ligand>
</feature>
<evidence type="ECO:0000313" key="7">
    <source>
        <dbReference type="EMBL" id="MBP2019683.1"/>
    </source>
</evidence>
<dbReference type="NCBIfam" id="NF001753">
    <property type="entry name" value="PRK00481.1-3"/>
    <property type="match status" value="1"/>
</dbReference>
<dbReference type="InterPro" id="IPR026591">
    <property type="entry name" value="Sirtuin_cat_small_dom_sf"/>
</dbReference>
<evidence type="ECO:0000256" key="3">
    <source>
        <dbReference type="ARBA" id="ARBA00023027"/>
    </source>
</evidence>
<comment type="caution">
    <text evidence="7">The sequence shown here is derived from an EMBL/GenBank/DDBJ whole genome shotgun (WGS) entry which is preliminary data.</text>
</comment>
<keyword evidence="7" id="KW-0378">Hydrolase</keyword>
<dbReference type="InterPro" id="IPR026590">
    <property type="entry name" value="Ssirtuin_cat_dom"/>
</dbReference>
<feature type="binding site" evidence="4">
    <location>
        <position position="27"/>
    </location>
    <ligand>
        <name>NAD(+)</name>
        <dbReference type="ChEBI" id="CHEBI:57540"/>
    </ligand>
</feature>
<comment type="similarity">
    <text evidence="4">Belongs to the sirtuin family. Class U subfamily.</text>
</comment>
<feature type="binding site" evidence="4">
    <location>
        <position position="34"/>
    </location>
    <ligand>
        <name>nicotinamide</name>
        <dbReference type="ChEBI" id="CHEBI:17154"/>
    </ligand>
</feature>
<dbReference type="InterPro" id="IPR029035">
    <property type="entry name" value="DHS-like_NAD/FAD-binding_dom"/>
</dbReference>
<feature type="binding site" evidence="4 5">
    <location>
        <position position="151"/>
    </location>
    <ligand>
        <name>Zn(2+)</name>
        <dbReference type="ChEBI" id="CHEBI:29105"/>
    </ligand>
</feature>
<feature type="binding site" evidence="4">
    <location>
        <position position="34"/>
    </location>
    <ligand>
        <name>NAD(+)</name>
        <dbReference type="ChEBI" id="CHEBI:57540"/>
    </ligand>
</feature>
<feature type="binding site" evidence="4 5">
    <location>
        <position position="126"/>
    </location>
    <ligand>
        <name>Zn(2+)</name>
        <dbReference type="ChEBI" id="CHEBI:29105"/>
    </ligand>
</feature>
<dbReference type="SUPFAM" id="SSF52467">
    <property type="entry name" value="DHS-like NAD/FAD-binding domain"/>
    <property type="match status" value="1"/>
</dbReference>
<feature type="binding site" evidence="4 5">
    <location>
        <position position="154"/>
    </location>
    <ligand>
        <name>Zn(2+)</name>
        <dbReference type="ChEBI" id="CHEBI:29105"/>
    </ligand>
</feature>
<keyword evidence="4 5" id="KW-0862">Zinc</keyword>
<keyword evidence="2 4" id="KW-0808">Transferase</keyword>
<accession>A0ABS4JVZ6</accession>
<evidence type="ECO:0000256" key="5">
    <source>
        <dbReference type="PROSITE-ProRule" id="PRU00236"/>
    </source>
</evidence>
<feature type="binding site" evidence="4">
    <location>
        <position position="192"/>
    </location>
    <ligand>
        <name>NAD(+)</name>
        <dbReference type="ChEBI" id="CHEBI:57540"/>
    </ligand>
</feature>
<evidence type="ECO:0000256" key="2">
    <source>
        <dbReference type="ARBA" id="ARBA00022679"/>
    </source>
</evidence>
<feature type="active site" description="Proton acceptor" evidence="4 5">
    <location>
        <position position="118"/>
    </location>
</feature>
<dbReference type="EMBL" id="JAGGLG010000033">
    <property type="protein sequence ID" value="MBP2019683.1"/>
    <property type="molecule type" value="Genomic_DNA"/>
</dbReference>
<organism evidence="7 8">
    <name type="scientific">Symbiobacterium terraclitae</name>
    <dbReference type="NCBI Taxonomy" id="557451"/>
    <lineage>
        <taxon>Bacteria</taxon>
        <taxon>Bacillati</taxon>
        <taxon>Bacillota</taxon>
        <taxon>Clostridia</taxon>
        <taxon>Eubacteriales</taxon>
        <taxon>Symbiobacteriaceae</taxon>
        <taxon>Symbiobacterium</taxon>
    </lineage>
</organism>
<feature type="binding site" evidence="4">
    <location>
        <position position="218"/>
    </location>
    <ligand>
        <name>NAD(+)</name>
        <dbReference type="ChEBI" id="CHEBI:57540"/>
    </ligand>
</feature>
<feature type="binding site" evidence="4">
    <location>
        <position position="103"/>
    </location>
    <ligand>
        <name>NAD(+)</name>
        <dbReference type="ChEBI" id="CHEBI:57540"/>
    </ligand>
</feature>
<evidence type="ECO:0000259" key="6">
    <source>
        <dbReference type="PROSITE" id="PS50305"/>
    </source>
</evidence>
<comment type="function">
    <text evidence="4">NAD-dependent protein deacetylase which modulates the activities of several enzymes which are inactive in their acetylated form.</text>
</comment>